<evidence type="ECO:0000313" key="3">
    <source>
        <dbReference type="EMBL" id="MBB6092455.1"/>
    </source>
</evidence>
<dbReference type="SUPFAM" id="SSF56266">
    <property type="entry name" value="DmpA/ArgJ-like"/>
    <property type="match status" value="1"/>
</dbReference>
<accession>A0A841HKA6</accession>
<dbReference type="CDD" id="cd02253">
    <property type="entry name" value="DmpA"/>
    <property type="match status" value="1"/>
</dbReference>
<dbReference type="FunFam" id="3.60.70.12:FF:000004">
    <property type="entry name" value="Beta-peptidyl aminopeptidase BapA"/>
    <property type="match status" value="1"/>
</dbReference>
<keyword evidence="3" id="KW-0378">Hydrolase</keyword>
<dbReference type="GO" id="GO:0004177">
    <property type="term" value="F:aminopeptidase activity"/>
    <property type="evidence" value="ECO:0007669"/>
    <property type="project" value="UniProtKB-KW"/>
</dbReference>
<dbReference type="InterPro" id="IPR005321">
    <property type="entry name" value="Peptidase_S58_DmpA"/>
</dbReference>
<dbReference type="RefSeq" id="WP_184330253.1">
    <property type="nucleotide sequence ID" value="NZ_JACHHZ010000002.1"/>
</dbReference>
<dbReference type="Proteomes" id="UP000588068">
    <property type="component" value="Unassembled WGS sequence"/>
</dbReference>
<dbReference type="InterPro" id="IPR016117">
    <property type="entry name" value="ArgJ-like_dom_sf"/>
</dbReference>
<reference evidence="3 4" key="1">
    <citation type="submission" date="2020-08" db="EMBL/GenBank/DDBJ databases">
        <title>Genomic Encyclopedia of Type Strains, Phase IV (KMG-IV): sequencing the most valuable type-strain genomes for metagenomic binning, comparative biology and taxonomic classification.</title>
        <authorList>
            <person name="Goeker M."/>
        </authorList>
    </citation>
    <scope>NUCLEOTIDE SEQUENCE [LARGE SCALE GENOMIC DNA]</scope>
    <source>
        <strain evidence="3 4">DSM 26723</strain>
    </source>
</reference>
<comment type="caution">
    <text evidence="3">The sequence shown here is derived from an EMBL/GenBank/DDBJ whole genome shotgun (WGS) entry which is preliminary data.</text>
</comment>
<dbReference type="PANTHER" id="PTHR36512:SF3">
    <property type="entry name" value="BLR5678 PROTEIN"/>
    <property type="match status" value="1"/>
</dbReference>
<comment type="similarity">
    <text evidence="1">Belongs to the peptidase S58 family.</text>
</comment>
<dbReference type="Gene3D" id="3.60.70.12">
    <property type="entry name" value="L-amino peptidase D-ALA esterase/amidase"/>
    <property type="match status" value="1"/>
</dbReference>
<name>A0A841HKA6_9GAMM</name>
<dbReference type="Pfam" id="PF03576">
    <property type="entry name" value="Peptidase_S58"/>
    <property type="match status" value="1"/>
</dbReference>
<feature type="chain" id="PRO_5032916425" evidence="2">
    <location>
        <begin position="23"/>
        <end position="377"/>
    </location>
</feature>
<keyword evidence="3" id="KW-0645">Protease</keyword>
<dbReference type="EC" id="3.4.11.19" evidence="3"/>
<keyword evidence="3" id="KW-0031">Aminopeptidase</keyword>
<evidence type="ECO:0000313" key="4">
    <source>
        <dbReference type="Proteomes" id="UP000588068"/>
    </source>
</evidence>
<dbReference type="PANTHER" id="PTHR36512">
    <property type="entry name" value="D-AMINOPEPTIDASE"/>
    <property type="match status" value="1"/>
</dbReference>
<sequence length="377" mass="39683">MNKLTLVALGVASFLLAATTTADPIRARGLGIPFDGTPGVYNAITDVPGVIVGYSTLIDGSGEHAVRTGVTAILPRGRASSEKPVFAGVFSLNGNGEMTGTHWIEESGMLEGPVMLTNTHSVGVVRDAVISWRIRQGGADPSGYWWSLPVVAETWDGELNDINGFHLKPDHVFAALDAAKGGAIAEGNVGGGTGMICHEFKCGSGTSSRVVKIEDASYTVAAFVQANYGIRSELRIAGVPVGKHLQNDLVWSKPKDQGSIIIVVATDAPLLPHQLKRLARRAAMGLARNGSYAGNGSGDIFVAFSTANESASPVAMSNLRSLGNDQMDGLFLATVQSVEESIINAMVAAQTMVGRDGNRAVAIDHKELQKVMKRYGR</sequence>
<proteinExistence type="inferred from homology"/>
<keyword evidence="2" id="KW-0732">Signal</keyword>
<gene>
    <name evidence="3" type="ORF">HNQ60_001333</name>
</gene>
<feature type="signal peptide" evidence="2">
    <location>
        <begin position="1"/>
        <end position="22"/>
    </location>
</feature>
<organism evidence="3 4">
    <name type="scientific">Povalibacter uvarum</name>
    <dbReference type="NCBI Taxonomy" id="732238"/>
    <lineage>
        <taxon>Bacteria</taxon>
        <taxon>Pseudomonadati</taxon>
        <taxon>Pseudomonadota</taxon>
        <taxon>Gammaproteobacteria</taxon>
        <taxon>Steroidobacterales</taxon>
        <taxon>Steroidobacteraceae</taxon>
        <taxon>Povalibacter</taxon>
    </lineage>
</organism>
<dbReference type="AlphaFoldDB" id="A0A841HKA6"/>
<dbReference type="EMBL" id="JACHHZ010000002">
    <property type="protein sequence ID" value="MBB6092455.1"/>
    <property type="molecule type" value="Genomic_DNA"/>
</dbReference>
<evidence type="ECO:0000256" key="1">
    <source>
        <dbReference type="ARBA" id="ARBA00007068"/>
    </source>
</evidence>
<evidence type="ECO:0000256" key="2">
    <source>
        <dbReference type="SAM" id="SignalP"/>
    </source>
</evidence>
<keyword evidence="4" id="KW-1185">Reference proteome</keyword>
<protein>
    <submittedName>
        <fullName evidence="3">D-aminopeptidase</fullName>
        <ecNumber evidence="3">3.4.11.19</ecNumber>
    </submittedName>
</protein>